<organism evidence="1 2">
    <name type="scientific">Stylosanthes scabra</name>
    <dbReference type="NCBI Taxonomy" id="79078"/>
    <lineage>
        <taxon>Eukaryota</taxon>
        <taxon>Viridiplantae</taxon>
        <taxon>Streptophyta</taxon>
        <taxon>Embryophyta</taxon>
        <taxon>Tracheophyta</taxon>
        <taxon>Spermatophyta</taxon>
        <taxon>Magnoliopsida</taxon>
        <taxon>eudicotyledons</taxon>
        <taxon>Gunneridae</taxon>
        <taxon>Pentapetalae</taxon>
        <taxon>rosids</taxon>
        <taxon>fabids</taxon>
        <taxon>Fabales</taxon>
        <taxon>Fabaceae</taxon>
        <taxon>Papilionoideae</taxon>
        <taxon>50 kb inversion clade</taxon>
        <taxon>dalbergioids sensu lato</taxon>
        <taxon>Dalbergieae</taxon>
        <taxon>Pterocarpus clade</taxon>
        <taxon>Stylosanthes</taxon>
    </lineage>
</organism>
<comment type="caution">
    <text evidence="1">The sequence shown here is derived from an EMBL/GenBank/DDBJ whole genome shotgun (WGS) entry which is preliminary data.</text>
</comment>
<evidence type="ECO:0000313" key="1">
    <source>
        <dbReference type="EMBL" id="MED6194584.1"/>
    </source>
</evidence>
<dbReference type="Proteomes" id="UP001341840">
    <property type="component" value="Unassembled WGS sequence"/>
</dbReference>
<evidence type="ECO:0000313" key="2">
    <source>
        <dbReference type="Proteomes" id="UP001341840"/>
    </source>
</evidence>
<dbReference type="EMBL" id="JASCZI010211572">
    <property type="protein sequence ID" value="MED6194584.1"/>
    <property type="molecule type" value="Genomic_DNA"/>
</dbReference>
<gene>
    <name evidence="1" type="ORF">PIB30_029962</name>
</gene>
<accession>A0ABU6X908</accession>
<sequence>MLIYSTTLVSKTHSQNAPGLRLLTQLGAIHVEAWKRESPSMPKAPTPKNTILQKSISRKAPLKRITSNSCLPPSLSACVPATSLTPLSRRDSAVLFSGDSGTSLLRGHLRTTAAELSIPLLRRQLKSTAAGYLSGVICVK</sequence>
<protein>
    <submittedName>
        <fullName evidence="1">Uncharacterized protein</fullName>
    </submittedName>
</protein>
<name>A0ABU6X908_9FABA</name>
<reference evidence="1 2" key="1">
    <citation type="journal article" date="2023" name="Plants (Basel)">
        <title>Bridging the Gap: Combining Genomics and Transcriptomics Approaches to Understand Stylosanthes scabra, an Orphan Legume from the Brazilian Caatinga.</title>
        <authorList>
            <person name="Ferreira-Neto J.R.C."/>
            <person name="da Silva M.D."/>
            <person name="Binneck E."/>
            <person name="de Melo N.F."/>
            <person name="da Silva R.H."/>
            <person name="de Melo A.L.T.M."/>
            <person name="Pandolfi V."/>
            <person name="Bustamante F.O."/>
            <person name="Brasileiro-Vidal A.C."/>
            <person name="Benko-Iseppon A.M."/>
        </authorList>
    </citation>
    <scope>NUCLEOTIDE SEQUENCE [LARGE SCALE GENOMIC DNA]</scope>
    <source>
        <tissue evidence="1">Leaves</tissue>
    </source>
</reference>
<keyword evidence="2" id="KW-1185">Reference proteome</keyword>
<proteinExistence type="predicted"/>